<evidence type="ECO:0000313" key="4">
    <source>
        <dbReference type="WBParaSite" id="HNAJ_0000175201-mRNA-1"/>
    </source>
</evidence>
<accession>A0A0R3T3Y4</accession>
<gene>
    <name evidence="2" type="ORF">HNAJ_LOCUS1751</name>
</gene>
<dbReference type="AlphaFoldDB" id="A0A0R3T3Y4"/>
<name>A0A0R3T3Y4_RODNA</name>
<feature type="compositionally biased region" description="Basic and acidic residues" evidence="1">
    <location>
        <begin position="195"/>
        <end position="210"/>
    </location>
</feature>
<dbReference type="OrthoDB" id="6240327at2759"/>
<keyword evidence="3" id="KW-1185">Reference proteome</keyword>
<evidence type="ECO:0000256" key="1">
    <source>
        <dbReference type="SAM" id="MobiDB-lite"/>
    </source>
</evidence>
<dbReference type="EMBL" id="UZAE01000726">
    <property type="protein sequence ID" value="VDN97610.1"/>
    <property type="molecule type" value="Genomic_DNA"/>
</dbReference>
<reference evidence="4" key="1">
    <citation type="submission" date="2017-02" db="UniProtKB">
        <authorList>
            <consortium name="WormBaseParasite"/>
        </authorList>
    </citation>
    <scope>IDENTIFICATION</scope>
</reference>
<protein>
    <submittedName>
        <fullName evidence="4">DUF4604 domain-containing protein</fullName>
    </submittedName>
</protein>
<organism evidence="4">
    <name type="scientific">Rodentolepis nana</name>
    <name type="common">Dwarf tapeworm</name>
    <name type="synonym">Hymenolepis nana</name>
    <dbReference type="NCBI Taxonomy" id="102285"/>
    <lineage>
        <taxon>Eukaryota</taxon>
        <taxon>Metazoa</taxon>
        <taxon>Spiralia</taxon>
        <taxon>Lophotrochozoa</taxon>
        <taxon>Platyhelminthes</taxon>
        <taxon>Cestoda</taxon>
        <taxon>Eucestoda</taxon>
        <taxon>Cyclophyllidea</taxon>
        <taxon>Hymenolepididae</taxon>
        <taxon>Rodentolepis</taxon>
    </lineage>
</organism>
<evidence type="ECO:0000313" key="3">
    <source>
        <dbReference type="Proteomes" id="UP000278807"/>
    </source>
</evidence>
<reference evidence="2 3" key="2">
    <citation type="submission" date="2018-11" db="EMBL/GenBank/DDBJ databases">
        <authorList>
            <consortium name="Pathogen Informatics"/>
        </authorList>
    </citation>
    <scope>NUCLEOTIDE SEQUENCE [LARGE SCALE GENOMIC DNA]</scope>
</reference>
<evidence type="ECO:0000313" key="2">
    <source>
        <dbReference type="EMBL" id="VDN97610.1"/>
    </source>
</evidence>
<sequence length="220" mass="24865">MEELKHFPEKSILRKPFRLNREQPPSSSSSTSMRKHTQKPVFEGRIKAAIILDESDPSLSPTEVFEALHEDESDKKTPIDSQSRRKSWLRQAISVDGERVPGKLLHQCSLEHGYIRHISTSNEEAVQQNNQQDNTGDDNDLEDLQSQRALVEAELRRKAKAPPGLKIRDLLASRSIIEDEDDEENERGGGTISNSREDTPVASEETKETSDQNNAQARDL</sequence>
<dbReference type="WBParaSite" id="HNAJ_0000175201-mRNA-1">
    <property type="protein sequence ID" value="HNAJ_0000175201-mRNA-1"/>
    <property type="gene ID" value="HNAJ_0000175201"/>
</dbReference>
<feature type="compositionally biased region" description="Basic and acidic residues" evidence="1">
    <location>
        <begin position="1"/>
        <end position="12"/>
    </location>
</feature>
<feature type="compositionally biased region" description="Polar residues" evidence="1">
    <location>
        <begin position="211"/>
        <end position="220"/>
    </location>
</feature>
<feature type="region of interest" description="Disordered" evidence="1">
    <location>
        <begin position="1"/>
        <end position="40"/>
    </location>
</feature>
<dbReference type="Proteomes" id="UP000278807">
    <property type="component" value="Unassembled WGS sequence"/>
</dbReference>
<feature type="compositionally biased region" description="Basic and acidic residues" evidence="1">
    <location>
        <begin position="66"/>
        <end position="78"/>
    </location>
</feature>
<feature type="region of interest" description="Disordered" evidence="1">
    <location>
        <begin position="58"/>
        <end position="86"/>
    </location>
</feature>
<proteinExistence type="predicted"/>
<feature type="region of interest" description="Disordered" evidence="1">
    <location>
        <begin position="155"/>
        <end position="220"/>
    </location>
</feature>